<keyword evidence="5 9" id="KW-0812">Transmembrane</keyword>
<protein>
    <submittedName>
        <fullName evidence="11">Glycosyltransferase family 2 protein</fullName>
    </submittedName>
</protein>
<keyword evidence="3" id="KW-0328">Glycosyltransferase</keyword>
<dbReference type="CDD" id="cd04187">
    <property type="entry name" value="DPM1_like_bac"/>
    <property type="match status" value="1"/>
</dbReference>
<keyword evidence="7 9" id="KW-0472">Membrane</keyword>
<dbReference type="SUPFAM" id="SSF53448">
    <property type="entry name" value="Nucleotide-diphospho-sugar transferases"/>
    <property type="match status" value="1"/>
</dbReference>
<dbReference type="FunFam" id="3.90.550.10:FF:000079">
    <property type="entry name" value="Probable glycosyl transferase"/>
    <property type="match status" value="1"/>
</dbReference>
<dbReference type="Proteomes" id="UP000769156">
    <property type="component" value="Unassembled WGS sequence"/>
</dbReference>
<evidence type="ECO:0000256" key="7">
    <source>
        <dbReference type="ARBA" id="ARBA00023136"/>
    </source>
</evidence>
<gene>
    <name evidence="11" type="ORF">K8V82_09835</name>
</gene>
<reference evidence="11" key="1">
    <citation type="journal article" date="2021" name="PeerJ">
        <title>Extensive microbial diversity within the chicken gut microbiome revealed by metagenomics and culture.</title>
        <authorList>
            <person name="Gilroy R."/>
            <person name="Ravi A."/>
            <person name="Getino M."/>
            <person name="Pursley I."/>
            <person name="Horton D.L."/>
            <person name="Alikhan N.F."/>
            <person name="Baker D."/>
            <person name="Gharbi K."/>
            <person name="Hall N."/>
            <person name="Watson M."/>
            <person name="Adriaenssens E.M."/>
            <person name="Foster-Nyarko E."/>
            <person name="Jarju S."/>
            <person name="Secka A."/>
            <person name="Antonio M."/>
            <person name="Oren A."/>
            <person name="Chaudhuri R.R."/>
            <person name="La Ragione R."/>
            <person name="Hildebrand F."/>
            <person name="Pallen M.J."/>
        </authorList>
    </citation>
    <scope>NUCLEOTIDE SEQUENCE</scope>
    <source>
        <strain evidence="11">ChiSjej5B23-16112</strain>
    </source>
</reference>
<evidence type="ECO:0000256" key="1">
    <source>
        <dbReference type="ARBA" id="ARBA00004651"/>
    </source>
</evidence>
<dbReference type="GO" id="GO:0016757">
    <property type="term" value="F:glycosyltransferase activity"/>
    <property type="evidence" value="ECO:0007669"/>
    <property type="project" value="UniProtKB-KW"/>
</dbReference>
<comment type="subcellular location">
    <subcellularLocation>
        <location evidence="1">Cell membrane</location>
        <topology evidence="1">Multi-pass membrane protein</topology>
    </subcellularLocation>
</comment>
<dbReference type="InterPro" id="IPR029044">
    <property type="entry name" value="Nucleotide-diphossugar_trans"/>
</dbReference>
<evidence type="ECO:0000256" key="6">
    <source>
        <dbReference type="ARBA" id="ARBA00022989"/>
    </source>
</evidence>
<comment type="similarity">
    <text evidence="8">Belongs to the glycosyltransferase 2 family. GtrB subfamily.</text>
</comment>
<proteinExistence type="inferred from homology"/>
<evidence type="ECO:0000256" key="8">
    <source>
        <dbReference type="ARBA" id="ARBA00038152"/>
    </source>
</evidence>
<dbReference type="Gene3D" id="3.90.550.10">
    <property type="entry name" value="Spore Coat Polysaccharide Biosynthesis Protein SpsA, Chain A"/>
    <property type="match status" value="1"/>
</dbReference>
<dbReference type="PANTHER" id="PTHR48090">
    <property type="entry name" value="UNDECAPRENYL-PHOSPHATE 4-DEOXY-4-FORMAMIDO-L-ARABINOSE TRANSFERASE-RELATED"/>
    <property type="match status" value="1"/>
</dbReference>
<comment type="caution">
    <text evidence="11">The sequence shown here is derived from an EMBL/GenBank/DDBJ whole genome shotgun (WGS) entry which is preliminary data.</text>
</comment>
<dbReference type="InterPro" id="IPR050256">
    <property type="entry name" value="Glycosyltransferase_2"/>
</dbReference>
<evidence type="ECO:0000256" key="9">
    <source>
        <dbReference type="SAM" id="Phobius"/>
    </source>
</evidence>
<keyword evidence="2" id="KW-1003">Cell membrane</keyword>
<dbReference type="PANTHER" id="PTHR48090:SF8">
    <property type="entry name" value="GLYCOSYLTRANSFERASE CSBB-RELATED"/>
    <property type="match status" value="1"/>
</dbReference>
<feature type="transmembrane region" description="Helical" evidence="9">
    <location>
        <begin position="236"/>
        <end position="257"/>
    </location>
</feature>
<name>A0A921I307_9FIRM</name>
<dbReference type="AlphaFoldDB" id="A0A921I307"/>
<keyword evidence="4" id="KW-0808">Transferase</keyword>
<accession>A0A921I307</accession>
<dbReference type="GO" id="GO:0005886">
    <property type="term" value="C:plasma membrane"/>
    <property type="evidence" value="ECO:0007669"/>
    <property type="project" value="UniProtKB-SubCell"/>
</dbReference>
<organism evidence="11 12">
    <name type="scientific">Lachnoclostridium phocaeense</name>
    <dbReference type="NCBI Taxonomy" id="1871021"/>
    <lineage>
        <taxon>Bacteria</taxon>
        <taxon>Bacillati</taxon>
        <taxon>Bacillota</taxon>
        <taxon>Clostridia</taxon>
        <taxon>Lachnospirales</taxon>
        <taxon>Lachnospiraceae</taxon>
    </lineage>
</organism>
<reference evidence="11" key="2">
    <citation type="submission" date="2021-09" db="EMBL/GenBank/DDBJ databases">
        <authorList>
            <person name="Gilroy R."/>
        </authorList>
    </citation>
    <scope>NUCLEOTIDE SEQUENCE</scope>
    <source>
        <strain evidence="11">ChiSjej5B23-16112</strain>
    </source>
</reference>
<evidence type="ECO:0000313" key="12">
    <source>
        <dbReference type="Proteomes" id="UP000769156"/>
    </source>
</evidence>
<evidence type="ECO:0000313" key="11">
    <source>
        <dbReference type="EMBL" id="HJF95069.1"/>
    </source>
</evidence>
<dbReference type="InterPro" id="IPR001173">
    <property type="entry name" value="Glyco_trans_2-like"/>
</dbReference>
<feature type="domain" description="Glycosyltransferase 2-like" evidence="10">
    <location>
        <begin position="10"/>
        <end position="174"/>
    </location>
</feature>
<evidence type="ECO:0000256" key="4">
    <source>
        <dbReference type="ARBA" id="ARBA00022679"/>
    </source>
</evidence>
<keyword evidence="6 9" id="KW-1133">Transmembrane helix</keyword>
<evidence type="ECO:0000256" key="5">
    <source>
        <dbReference type="ARBA" id="ARBA00022692"/>
    </source>
</evidence>
<dbReference type="EMBL" id="DYVY01000161">
    <property type="protein sequence ID" value="HJF95069.1"/>
    <property type="molecule type" value="Genomic_DNA"/>
</dbReference>
<dbReference type="Pfam" id="PF00535">
    <property type="entry name" value="Glycos_transf_2"/>
    <property type="match status" value="1"/>
</dbReference>
<sequence>MLEEQKPLISIIVPCFNEEEVLPIYIKEMESIIGGMKTARVEIIFVDDGSTDGTAEMLRQFHSRRQNYRYLSFSRNFGKEAAMYAGMQAALGDYVAVMDADLQDPPEYIPLMFQTLKKGEYDCVATRREDRKGEKRIRSFLSASFYKCINRLSKVKIEEGARDFRMMNRKMTDALLSLGEKNRFSKGLFGWVGFKTKWLPYHNVERAAGDTKWSVAKLFRYSLDGILGFSTIPLSVASYGGIFFCGLAFVMIVFLVIKNLIWHDPVAGWPAMMCAIIFIGGVQLLCMGIMGQYLARAYTEIKDRPIYILRSSSDEEDEKQQENFVSIDTYSYTDSSHSDEDKRRVSGGI</sequence>
<feature type="transmembrane region" description="Helical" evidence="9">
    <location>
        <begin position="269"/>
        <end position="295"/>
    </location>
</feature>
<evidence type="ECO:0000256" key="2">
    <source>
        <dbReference type="ARBA" id="ARBA00022475"/>
    </source>
</evidence>
<evidence type="ECO:0000256" key="3">
    <source>
        <dbReference type="ARBA" id="ARBA00022676"/>
    </source>
</evidence>
<evidence type="ECO:0000259" key="10">
    <source>
        <dbReference type="Pfam" id="PF00535"/>
    </source>
</evidence>